<protein>
    <submittedName>
        <fullName evidence="2">Uncharacterized protein</fullName>
    </submittedName>
</protein>
<feature type="region of interest" description="Disordered" evidence="1">
    <location>
        <begin position="1"/>
        <end position="45"/>
    </location>
</feature>
<evidence type="ECO:0000313" key="2">
    <source>
        <dbReference type="EnsemblProtists" id="EOD13180"/>
    </source>
</evidence>
<dbReference type="KEGG" id="ehx:EMIHUDRAFT_452052"/>
<dbReference type="RefSeq" id="XP_005765609.1">
    <property type="nucleotide sequence ID" value="XM_005765552.1"/>
</dbReference>
<keyword evidence="3" id="KW-1185">Reference proteome</keyword>
<dbReference type="GeneID" id="17259279"/>
<accession>A0A0D3IPJ5</accession>
<feature type="region of interest" description="Disordered" evidence="1">
    <location>
        <begin position="139"/>
        <end position="158"/>
    </location>
</feature>
<sequence>RLLSQTPNTRKRSVGRRTKPSGLDRAVRAASQSHGTHRVPAPPGLRRLGALRGHTRRPPAPVRHCVGWHGGGRHARRVDGQAALVPLPAAAAEVAARPGRGQDGQSGGVATRAAQRQLQVAPLAPAEHDQRALRAAAARADRTAGEARRGRGRRGCGGAVPAAPLARAARPAGVLSLARRRFRPAVDRRLGAGCRSDFGARVCAGVGREEGGAGGPVHRRALRADAARELPQDARELPHDVPKGVAVRAGRVVYVCDAGRRCVGGTRFVAHLAAVCAARRRHRHAEDQPRPADPVVLPAAAPLLPAPLPHHPRGRTQAGFDHCGGAVL</sequence>
<dbReference type="PaxDb" id="2903-EOD13180"/>
<dbReference type="AlphaFoldDB" id="A0A0D3IPJ5"/>
<proteinExistence type="predicted"/>
<organism evidence="2 3">
    <name type="scientific">Emiliania huxleyi (strain CCMP1516)</name>
    <dbReference type="NCBI Taxonomy" id="280463"/>
    <lineage>
        <taxon>Eukaryota</taxon>
        <taxon>Haptista</taxon>
        <taxon>Haptophyta</taxon>
        <taxon>Prymnesiophyceae</taxon>
        <taxon>Isochrysidales</taxon>
        <taxon>Noelaerhabdaceae</taxon>
        <taxon>Emiliania</taxon>
    </lineage>
</organism>
<dbReference type="HOGENOM" id="CLU_848858_0_0_1"/>
<dbReference type="EnsemblProtists" id="EOD13180">
    <property type="protein sequence ID" value="EOD13180"/>
    <property type="gene ID" value="EMIHUDRAFT_452052"/>
</dbReference>
<feature type="compositionally biased region" description="Basic residues" evidence="1">
    <location>
        <begin position="9"/>
        <end position="19"/>
    </location>
</feature>
<reference evidence="2" key="2">
    <citation type="submission" date="2024-10" db="UniProtKB">
        <authorList>
            <consortium name="EnsemblProtists"/>
        </authorList>
    </citation>
    <scope>IDENTIFICATION</scope>
</reference>
<evidence type="ECO:0000313" key="3">
    <source>
        <dbReference type="Proteomes" id="UP000013827"/>
    </source>
</evidence>
<dbReference type="Proteomes" id="UP000013827">
    <property type="component" value="Unassembled WGS sequence"/>
</dbReference>
<evidence type="ECO:0000256" key="1">
    <source>
        <dbReference type="SAM" id="MobiDB-lite"/>
    </source>
</evidence>
<reference evidence="3" key="1">
    <citation type="journal article" date="2013" name="Nature">
        <title>Pan genome of the phytoplankton Emiliania underpins its global distribution.</title>
        <authorList>
            <person name="Read B.A."/>
            <person name="Kegel J."/>
            <person name="Klute M.J."/>
            <person name="Kuo A."/>
            <person name="Lefebvre S.C."/>
            <person name="Maumus F."/>
            <person name="Mayer C."/>
            <person name="Miller J."/>
            <person name="Monier A."/>
            <person name="Salamov A."/>
            <person name="Young J."/>
            <person name="Aguilar M."/>
            <person name="Claverie J.M."/>
            <person name="Frickenhaus S."/>
            <person name="Gonzalez K."/>
            <person name="Herman E.K."/>
            <person name="Lin Y.C."/>
            <person name="Napier J."/>
            <person name="Ogata H."/>
            <person name="Sarno A.F."/>
            <person name="Shmutz J."/>
            <person name="Schroeder D."/>
            <person name="de Vargas C."/>
            <person name="Verret F."/>
            <person name="von Dassow P."/>
            <person name="Valentin K."/>
            <person name="Van de Peer Y."/>
            <person name="Wheeler G."/>
            <person name="Dacks J.B."/>
            <person name="Delwiche C.F."/>
            <person name="Dyhrman S.T."/>
            <person name="Glockner G."/>
            <person name="John U."/>
            <person name="Richards T."/>
            <person name="Worden A.Z."/>
            <person name="Zhang X."/>
            <person name="Grigoriev I.V."/>
            <person name="Allen A.E."/>
            <person name="Bidle K."/>
            <person name="Borodovsky M."/>
            <person name="Bowler C."/>
            <person name="Brownlee C."/>
            <person name="Cock J.M."/>
            <person name="Elias M."/>
            <person name="Gladyshev V.N."/>
            <person name="Groth M."/>
            <person name="Guda C."/>
            <person name="Hadaegh A."/>
            <person name="Iglesias-Rodriguez M.D."/>
            <person name="Jenkins J."/>
            <person name="Jones B.M."/>
            <person name="Lawson T."/>
            <person name="Leese F."/>
            <person name="Lindquist E."/>
            <person name="Lobanov A."/>
            <person name="Lomsadze A."/>
            <person name="Malik S.B."/>
            <person name="Marsh M.E."/>
            <person name="Mackinder L."/>
            <person name="Mock T."/>
            <person name="Mueller-Roeber B."/>
            <person name="Pagarete A."/>
            <person name="Parker M."/>
            <person name="Probert I."/>
            <person name="Quesneville H."/>
            <person name="Raines C."/>
            <person name="Rensing S.A."/>
            <person name="Riano-Pachon D.M."/>
            <person name="Richier S."/>
            <person name="Rokitta S."/>
            <person name="Shiraiwa Y."/>
            <person name="Soanes D.M."/>
            <person name="van der Giezen M."/>
            <person name="Wahlund T.M."/>
            <person name="Williams B."/>
            <person name="Wilson W."/>
            <person name="Wolfe G."/>
            <person name="Wurch L.L."/>
        </authorList>
    </citation>
    <scope>NUCLEOTIDE SEQUENCE</scope>
</reference>
<name>A0A0D3IPJ5_EMIH1</name>
<feature type="compositionally biased region" description="Basic and acidic residues" evidence="1">
    <location>
        <begin position="139"/>
        <end position="149"/>
    </location>
</feature>